<comment type="caution">
    <text evidence="2">The sequence shown here is derived from an EMBL/GenBank/DDBJ whole genome shotgun (WGS) entry which is preliminary data.</text>
</comment>
<reference evidence="2" key="1">
    <citation type="journal article" date="2020" name="bioRxiv">
        <title>Chromosome-level reference genome of the European wasp spider Argiope bruennichi: a resource for studies on range expansion and evolutionary adaptation.</title>
        <authorList>
            <person name="Sheffer M.M."/>
            <person name="Hoppe A."/>
            <person name="Krehenwinkel H."/>
            <person name="Uhl G."/>
            <person name="Kuss A.W."/>
            <person name="Jensen L."/>
            <person name="Jensen C."/>
            <person name="Gillespie R.G."/>
            <person name="Hoff K.J."/>
            <person name="Prost S."/>
        </authorList>
    </citation>
    <scope>NUCLEOTIDE SEQUENCE</scope>
</reference>
<dbReference type="AlphaFoldDB" id="A0A8T0F2Q0"/>
<evidence type="ECO:0000256" key="1">
    <source>
        <dbReference type="SAM" id="MobiDB-lite"/>
    </source>
</evidence>
<feature type="compositionally biased region" description="Basic and acidic residues" evidence="1">
    <location>
        <begin position="169"/>
        <end position="183"/>
    </location>
</feature>
<organism evidence="2 3">
    <name type="scientific">Argiope bruennichi</name>
    <name type="common">Wasp spider</name>
    <name type="synonym">Aranea bruennichi</name>
    <dbReference type="NCBI Taxonomy" id="94029"/>
    <lineage>
        <taxon>Eukaryota</taxon>
        <taxon>Metazoa</taxon>
        <taxon>Ecdysozoa</taxon>
        <taxon>Arthropoda</taxon>
        <taxon>Chelicerata</taxon>
        <taxon>Arachnida</taxon>
        <taxon>Araneae</taxon>
        <taxon>Araneomorphae</taxon>
        <taxon>Entelegynae</taxon>
        <taxon>Araneoidea</taxon>
        <taxon>Araneidae</taxon>
        <taxon>Argiope</taxon>
    </lineage>
</organism>
<gene>
    <name evidence="2" type="ORF">HNY73_010698</name>
</gene>
<evidence type="ECO:0000313" key="3">
    <source>
        <dbReference type="Proteomes" id="UP000807504"/>
    </source>
</evidence>
<dbReference type="Proteomes" id="UP000807504">
    <property type="component" value="Unassembled WGS sequence"/>
</dbReference>
<sequence>MGYEETHMHSLRINKRNFFISEIYSKERWRMTYEAQSQCSDSVPNSSEVILILTKNVPFHNFKIFAKVRRTDDGADRLNGVLIIRFQNMEEKKSSVKYVLSCDLKGQEMASEVFEIRDEHYKSLLSENDGFTFPGDVLIVRVKLIVLCRHDHKVHRNLAENKLQPAGENKNKVVKGKERRGESKAGSSIQNHKHKR</sequence>
<feature type="region of interest" description="Disordered" evidence="1">
    <location>
        <begin position="159"/>
        <end position="196"/>
    </location>
</feature>
<dbReference type="EMBL" id="JABXBU010000030">
    <property type="protein sequence ID" value="KAF8785111.1"/>
    <property type="molecule type" value="Genomic_DNA"/>
</dbReference>
<evidence type="ECO:0000313" key="2">
    <source>
        <dbReference type="EMBL" id="KAF8785111.1"/>
    </source>
</evidence>
<reference evidence="2" key="2">
    <citation type="submission" date="2020-06" db="EMBL/GenBank/DDBJ databases">
        <authorList>
            <person name="Sheffer M."/>
        </authorList>
    </citation>
    <scope>NUCLEOTIDE SEQUENCE</scope>
</reference>
<protein>
    <submittedName>
        <fullName evidence="2">Uncharacterized protein</fullName>
    </submittedName>
</protein>
<name>A0A8T0F2Q0_ARGBR</name>
<accession>A0A8T0F2Q0</accession>
<keyword evidence="3" id="KW-1185">Reference proteome</keyword>
<proteinExistence type="predicted"/>